<dbReference type="EMBL" id="JAAMPA010000002">
    <property type="protein sequence ID" value="NIH69668.1"/>
    <property type="molecule type" value="Genomic_DNA"/>
</dbReference>
<reference evidence="3" key="4">
    <citation type="submission" date="2024-05" db="EMBL/GenBank/DDBJ databases">
        <authorList>
            <person name="Sun Q."/>
            <person name="Zhou Y."/>
        </authorList>
    </citation>
    <scope>NUCLEOTIDE SEQUENCE</scope>
    <source>
        <strain evidence="3">CGMCC 4.5581</strain>
    </source>
</reference>
<dbReference type="FunFam" id="3.40.50.2000:FF:000069">
    <property type="entry name" value="Alpha-(1-6)-phosphatidylinositol monomannoside mannosyltransferase"/>
    <property type="match status" value="1"/>
</dbReference>
<organism evidence="4 5">
    <name type="scientific">Modestobacter marinus</name>
    <dbReference type="NCBI Taxonomy" id="477641"/>
    <lineage>
        <taxon>Bacteria</taxon>
        <taxon>Bacillati</taxon>
        <taxon>Actinomycetota</taxon>
        <taxon>Actinomycetes</taxon>
        <taxon>Geodermatophilales</taxon>
        <taxon>Geodermatophilaceae</taxon>
        <taxon>Modestobacter</taxon>
    </lineage>
</organism>
<dbReference type="SUPFAM" id="SSF53756">
    <property type="entry name" value="UDP-Glycosyltransferase/glycogen phosphorylase"/>
    <property type="match status" value="1"/>
</dbReference>
<dbReference type="Gene3D" id="3.40.50.2000">
    <property type="entry name" value="Glycogen Phosphorylase B"/>
    <property type="match status" value="2"/>
</dbReference>
<dbReference type="CDD" id="cd03801">
    <property type="entry name" value="GT4_PimA-like"/>
    <property type="match status" value="1"/>
</dbReference>
<protein>
    <submittedName>
        <fullName evidence="3">Glycosyl transferase family 1</fullName>
    </submittedName>
    <submittedName>
        <fullName evidence="4">Phosphatidylinositol alpha-1,6-mannosyltransferase</fullName>
        <ecNumber evidence="4">2.4.1.-</ecNumber>
    </submittedName>
</protein>
<keyword evidence="4" id="KW-0328">Glycosyltransferase</keyword>
<dbReference type="PANTHER" id="PTHR45947">
    <property type="entry name" value="SULFOQUINOVOSYL TRANSFERASE SQD2"/>
    <property type="match status" value="1"/>
</dbReference>
<proteinExistence type="predicted"/>
<feature type="domain" description="Glycosyl transferase family 1" evidence="2">
    <location>
        <begin position="190"/>
        <end position="355"/>
    </location>
</feature>
<comment type="caution">
    <text evidence="4">The sequence shown here is derived from an EMBL/GenBank/DDBJ whole genome shotgun (WGS) entry which is preliminary data.</text>
</comment>
<evidence type="ECO:0000313" key="3">
    <source>
        <dbReference type="EMBL" id="GGL75712.1"/>
    </source>
</evidence>
<dbReference type="Pfam" id="PF00534">
    <property type="entry name" value="Glycos_transf_1"/>
    <property type="match status" value="1"/>
</dbReference>
<dbReference type="InterPro" id="IPR001296">
    <property type="entry name" value="Glyco_trans_1"/>
</dbReference>
<dbReference type="AlphaFoldDB" id="A0A846LVY8"/>
<keyword evidence="6" id="KW-1185">Reference proteome</keyword>
<reference evidence="3" key="1">
    <citation type="journal article" date="2014" name="Int. J. Syst. Evol. Microbiol.">
        <title>Complete genome of a new Firmicutes species belonging to the dominant human colonic microbiota ('Ruminococcus bicirculans') reveals two chromosomes and a selective capacity to utilize plant glucans.</title>
        <authorList>
            <consortium name="NISC Comparative Sequencing Program"/>
            <person name="Wegmann U."/>
            <person name="Louis P."/>
            <person name="Goesmann A."/>
            <person name="Henrissat B."/>
            <person name="Duncan S.H."/>
            <person name="Flint H.J."/>
        </authorList>
    </citation>
    <scope>NUCLEOTIDE SEQUENCE</scope>
    <source>
        <strain evidence="3">CGMCC 4.5581</strain>
    </source>
</reference>
<evidence type="ECO:0000259" key="2">
    <source>
        <dbReference type="Pfam" id="PF00534"/>
    </source>
</evidence>
<dbReference type="InterPro" id="IPR050194">
    <property type="entry name" value="Glycosyltransferase_grp1"/>
</dbReference>
<evidence type="ECO:0000256" key="1">
    <source>
        <dbReference type="ARBA" id="ARBA00022679"/>
    </source>
</evidence>
<keyword evidence="1 4" id="KW-0808">Transferase</keyword>
<dbReference type="PANTHER" id="PTHR45947:SF3">
    <property type="entry name" value="SULFOQUINOVOSYL TRANSFERASE SQD2"/>
    <property type="match status" value="1"/>
</dbReference>
<reference evidence="6" key="2">
    <citation type="journal article" date="2019" name="Int. J. Syst. Evol. Microbiol.">
        <title>The Global Catalogue of Microorganisms (GCM) 10K type strain sequencing project: providing services to taxonomists for standard genome sequencing and annotation.</title>
        <authorList>
            <consortium name="The Broad Institute Genomics Platform"/>
            <consortium name="The Broad Institute Genome Sequencing Center for Infectious Disease"/>
            <person name="Wu L."/>
            <person name="Ma J."/>
        </authorList>
    </citation>
    <scope>NUCLEOTIDE SEQUENCE [LARGE SCALE GENOMIC DNA]</scope>
    <source>
        <strain evidence="6">CGMCC 4.5581</strain>
    </source>
</reference>
<gene>
    <name evidence="4" type="ORF">FB380_004156</name>
    <name evidence="3" type="ORF">GCM10011589_34690</name>
</gene>
<dbReference type="RefSeq" id="WP_166757117.1">
    <property type="nucleotide sequence ID" value="NZ_BAABJU010000020.1"/>
</dbReference>
<evidence type="ECO:0000313" key="5">
    <source>
        <dbReference type="Proteomes" id="UP000552836"/>
    </source>
</evidence>
<evidence type="ECO:0000313" key="6">
    <source>
        <dbReference type="Proteomes" id="UP000648663"/>
    </source>
</evidence>
<dbReference type="GO" id="GO:0016758">
    <property type="term" value="F:hexosyltransferase activity"/>
    <property type="evidence" value="ECO:0007669"/>
    <property type="project" value="TreeGrafter"/>
</dbReference>
<evidence type="ECO:0000313" key="4">
    <source>
        <dbReference type="EMBL" id="NIH69668.1"/>
    </source>
</evidence>
<accession>A0A846LVY8</accession>
<reference evidence="4 5" key="3">
    <citation type="submission" date="2020-02" db="EMBL/GenBank/DDBJ databases">
        <title>Sequencing the genomes of 1000 actinobacteria strains.</title>
        <authorList>
            <person name="Klenk H.-P."/>
        </authorList>
    </citation>
    <scope>NUCLEOTIDE SEQUENCE [LARGE SCALE GENOMIC DNA]</scope>
    <source>
        <strain evidence="4 5">DSM 45201</strain>
    </source>
</reference>
<dbReference type="EMBL" id="BMMI01000006">
    <property type="protein sequence ID" value="GGL75712.1"/>
    <property type="molecule type" value="Genomic_DNA"/>
</dbReference>
<dbReference type="Proteomes" id="UP000648663">
    <property type="component" value="Unassembled WGS sequence"/>
</dbReference>
<name>A0A846LVY8_9ACTN</name>
<sequence length="377" mass="39220">MSGSRTLVVTNDFPPRQGGIQTFVAALLATRPPESLVVLASDHPGSAAHDAALPYPVVRAPTGMLLPTPGVARTAARLAREHGCRTAFFGAAAPLGLLAPALRRSGVEHLVGATHGHETGWVALPAARQLLQRIAGGLDVLTYISEYTHGRLAPALGDRTELAQLSPGVDVDRFTPDADGADVRDRYGLGDDPVVTCVSRLVRRKGQDVLVAGWAQVLARHPRAKLLLVGGGPLEPALRRAVSDRGLAGSVVLTGGVAPEELPAHYAAGDVFAMPCRTRRGGLDVEGLGMVFLEAAACGRPVVAGTSGGAPETVREGVTGHVVDPRSPAAVAGVLADLLDDPVRARAMGAAGRAWVEQRWSWTTIASTFADLLDPAR</sequence>
<dbReference type="Proteomes" id="UP000552836">
    <property type="component" value="Unassembled WGS sequence"/>
</dbReference>
<dbReference type="EC" id="2.4.1.-" evidence="4"/>